<dbReference type="KEGG" id="rmr:Rmar_2337"/>
<accession>D0MEI8</accession>
<protein>
    <submittedName>
        <fullName evidence="3">Uncharacterized protein</fullName>
    </submittedName>
</protein>
<dbReference type="EMBL" id="CP001807">
    <property type="protein sequence ID" value="ACY49216.1"/>
    <property type="molecule type" value="Genomic_DNA"/>
</dbReference>
<evidence type="ECO:0000313" key="3">
    <source>
        <dbReference type="EMBL" id="ACY49216.1"/>
    </source>
</evidence>
<name>D0MEI8_RHOM4</name>
<evidence type="ECO:0000256" key="1">
    <source>
        <dbReference type="SAM" id="MobiDB-lite"/>
    </source>
</evidence>
<keyword evidence="2" id="KW-0472">Membrane</keyword>
<dbReference type="Proteomes" id="UP000002221">
    <property type="component" value="Chromosome"/>
</dbReference>
<dbReference type="STRING" id="518766.Rmar_2337"/>
<dbReference type="eggNOG" id="ENOG50310N9">
    <property type="taxonomic scope" value="Bacteria"/>
</dbReference>
<keyword evidence="2" id="KW-0812">Transmembrane</keyword>
<gene>
    <name evidence="3" type="ordered locus">Rmar_2337</name>
</gene>
<evidence type="ECO:0000313" key="4">
    <source>
        <dbReference type="Proteomes" id="UP000002221"/>
    </source>
</evidence>
<keyword evidence="4" id="KW-1185">Reference proteome</keyword>
<feature type="transmembrane region" description="Helical" evidence="2">
    <location>
        <begin position="84"/>
        <end position="103"/>
    </location>
</feature>
<feature type="region of interest" description="Disordered" evidence="1">
    <location>
        <begin position="182"/>
        <end position="203"/>
    </location>
</feature>
<sequence length="203" mass="23162">MEDKRLHLIRLLYGEALPNGVAPEEDPELAAEWRALQEVKGWLDTRPRRRPDPAVIDRIVAAAARPVAADRPVRRGLRRWRWRVAAGALTLLVMVGGVWYRFWTDQPLDRPGVVVAEQVPTTPEPVELQAWLHLIARTEAAARSEPPQMLLRWDDREAVQQIYRQLQLLEARSTPEWEPALPLEAWPTGSGRPGLVPASRRNH</sequence>
<dbReference type="AlphaFoldDB" id="D0MEI8"/>
<keyword evidence="2" id="KW-1133">Transmembrane helix</keyword>
<proteinExistence type="predicted"/>
<evidence type="ECO:0000256" key="2">
    <source>
        <dbReference type="SAM" id="Phobius"/>
    </source>
</evidence>
<dbReference type="HOGENOM" id="CLU_1276778_0_0_10"/>
<organism evidence="3 4">
    <name type="scientific">Rhodothermus marinus (strain ATCC 43812 / DSM 4252 / R-10)</name>
    <name type="common">Rhodothermus obamensis</name>
    <dbReference type="NCBI Taxonomy" id="518766"/>
    <lineage>
        <taxon>Bacteria</taxon>
        <taxon>Pseudomonadati</taxon>
        <taxon>Rhodothermota</taxon>
        <taxon>Rhodothermia</taxon>
        <taxon>Rhodothermales</taxon>
        <taxon>Rhodothermaceae</taxon>
        <taxon>Rhodothermus</taxon>
    </lineage>
</organism>
<reference evidence="3 4" key="1">
    <citation type="journal article" date="2009" name="Stand. Genomic Sci.">
        <title>Complete genome sequence of Rhodothermus marinus type strain (R-10).</title>
        <authorList>
            <person name="Nolan M."/>
            <person name="Tindall B.J."/>
            <person name="Pomrenke H."/>
            <person name="Lapidus A."/>
            <person name="Copeland A."/>
            <person name="Glavina Del Rio T."/>
            <person name="Lucas S."/>
            <person name="Chen F."/>
            <person name="Tice H."/>
            <person name="Cheng J.F."/>
            <person name="Saunders E."/>
            <person name="Han C."/>
            <person name="Bruce D."/>
            <person name="Goodwin L."/>
            <person name="Chain P."/>
            <person name="Pitluck S."/>
            <person name="Ovchinikova G."/>
            <person name="Pati A."/>
            <person name="Ivanova N."/>
            <person name="Mavromatis K."/>
            <person name="Chen A."/>
            <person name="Palaniappan K."/>
            <person name="Land M."/>
            <person name="Hauser L."/>
            <person name="Chang Y.J."/>
            <person name="Jeffries C.D."/>
            <person name="Brettin T."/>
            <person name="Goker M."/>
            <person name="Bristow J."/>
            <person name="Eisen J.A."/>
            <person name="Markowitz V."/>
            <person name="Hugenholtz P."/>
            <person name="Kyrpides N.C."/>
            <person name="Klenk H.P."/>
            <person name="Detter J.C."/>
        </authorList>
    </citation>
    <scope>NUCLEOTIDE SEQUENCE [LARGE SCALE GENOMIC DNA]</scope>
    <source>
        <strain evidence="4">ATCC 43812 / DSM 4252 / R-10</strain>
    </source>
</reference>